<sequence length="91" mass="10086">MELHSGPMTRYHFDVRHPDGLTLDEEGMELPSAEDAWVEAAHAVAELAVDALPDRAEHGSNHQMEVEVRDNGGAVLLVKVSFEARRLRLDA</sequence>
<evidence type="ECO:0000313" key="3">
    <source>
        <dbReference type="Proteomes" id="UP000544122"/>
    </source>
</evidence>
<dbReference type="EMBL" id="JAAVLX010000009">
    <property type="protein sequence ID" value="NOJ43031.1"/>
    <property type="molecule type" value="Genomic_DNA"/>
</dbReference>
<feature type="domain" description="DUF6894" evidence="1">
    <location>
        <begin position="10"/>
        <end position="77"/>
    </location>
</feature>
<protein>
    <recommendedName>
        <fullName evidence="1">DUF6894 domain-containing protein</fullName>
    </recommendedName>
</protein>
<comment type="caution">
    <text evidence="2">The sequence shown here is derived from an EMBL/GenBank/DDBJ whole genome shotgun (WGS) entry which is preliminary data.</text>
</comment>
<dbReference type="InterPro" id="IPR054189">
    <property type="entry name" value="DUF6894"/>
</dbReference>
<dbReference type="AlphaFoldDB" id="A0A7Y4GW88"/>
<dbReference type="Proteomes" id="UP000544122">
    <property type="component" value="Unassembled WGS sequence"/>
</dbReference>
<dbReference type="Pfam" id="PF21834">
    <property type="entry name" value="DUF6894"/>
    <property type="match status" value="1"/>
</dbReference>
<dbReference type="RefSeq" id="WP_171582251.1">
    <property type="nucleotide sequence ID" value="NZ_JAAVLX010000009.1"/>
</dbReference>
<accession>A0A7Y4GW88</accession>
<organism evidence="2 3">
    <name type="scientific">Bradyrhizobium australiense</name>
    <dbReference type="NCBI Taxonomy" id="2721161"/>
    <lineage>
        <taxon>Bacteria</taxon>
        <taxon>Pseudomonadati</taxon>
        <taxon>Pseudomonadota</taxon>
        <taxon>Alphaproteobacteria</taxon>
        <taxon>Hyphomicrobiales</taxon>
        <taxon>Nitrobacteraceae</taxon>
        <taxon>Bradyrhizobium</taxon>
    </lineage>
</organism>
<evidence type="ECO:0000259" key="1">
    <source>
        <dbReference type="Pfam" id="PF21834"/>
    </source>
</evidence>
<gene>
    <name evidence="2" type="ORF">HCN58_26220</name>
</gene>
<name>A0A7Y4GW88_9BRAD</name>
<keyword evidence="3" id="KW-1185">Reference proteome</keyword>
<proteinExistence type="predicted"/>
<evidence type="ECO:0000313" key="2">
    <source>
        <dbReference type="EMBL" id="NOJ43031.1"/>
    </source>
</evidence>
<reference evidence="2 3" key="1">
    <citation type="submission" date="2020-03" db="EMBL/GenBank/DDBJ databases">
        <title>Bradyrhizobium diversity isolated from nodules of Indigofera sp.</title>
        <authorList>
            <person name="Klepa M."/>
            <person name="Helene L."/>
            <person name="Hungria M."/>
        </authorList>
    </citation>
    <scope>NUCLEOTIDE SEQUENCE [LARGE SCALE GENOMIC DNA]</scope>
    <source>
        <strain evidence="2 3">WSM 1791</strain>
    </source>
</reference>